<evidence type="ECO:0000259" key="9">
    <source>
        <dbReference type="PROSITE" id="PS50059"/>
    </source>
</evidence>
<keyword evidence="4 5" id="KW-0413">Isomerase</keyword>
<dbReference type="Gene3D" id="3.10.50.40">
    <property type="match status" value="1"/>
</dbReference>
<dbReference type="PANTHER" id="PTHR43811">
    <property type="entry name" value="FKBP-TYPE PEPTIDYL-PROLYL CIS-TRANS ISOMERASE FKPA"/>
    <property type="match status" value="1"/>
</dbReference>
<dbReference type="Pfam" id="PF00254">
    <property type="entry name" value="FKBP_C"/>
    <property type="match status" value="1"/>
</dbReference>
<proteinExistence type="inferred from homology"/>
<dbReference type="InterPro" id="IPR000774">
    <property type="entry name" value="PPIase_FKBP_N"/>
</dbReference>
<gene>
    <name evidence="10" type="ORF">SAMN05216210_2173</name>
</gene>
<evidence type="ECO:0000256" key="6">
    <source>
        <dbReference type="RuleBase" id="RU003915"/>
    </source>
</evidence>
<organism evidence="10 11">
    <name type="scientific">Halopseudomonas salegens</name>
    <dbReference type="NCBI Taxonomy" id="1434072"/>
    <lineage>
        <taxon>Bacteria</taxon>
        <taxon>Pseudomonadati</taxon>
        <taxon>Pseudomonadota</taxon>
        <taxon>Gammaproteobacteria</taxon>
        <taxon>Pseudomonadales</taxon>
        <taxon>Pseudomonadaceae</taxon>
        <taxon>Halopseudomonas</taxon>
    </lineage>
</organism>
<dbReference type="Proteomes" id="UP000243924">
    <property type="component" value="Chromosome I"/>
</dbReference>
<dbReference type="RefSeq" id="WP_092386798.1">
    <property type="nucleotide sequence ID" value="NZ_LT629787.1"/>
</dbReference>
<dbReference type="PANTHER" id="PTHR43811:SF23">
    <property type="entry name" value="FKBP-TYPE 22 KDA PEPTIDYL-PROLYL CIS-TRANS ISOMERASE"/>
    <property type="match status" value="1"/>
</dbReference>
<protein>
    <recommendedName>
        <fullName evidence="6">Peptidyl-prolyl cis-trans isomerase</fullName>
        <ecNumber evidence="6">5.2.1.8</ecNumber>
    </recommendedName>
</protein>
<evidence type="ECO:0000256" key="1">
    <source>
        <dbReference type="ARBA" id="ARBA00000971"/>
    </source>
</evidence>
<evidence type="ECO:0000313" key="11">
    <source>
        <dbReference type="Proteomes" id="UP000243924"/>
    </source>
</evidence>
<keyword evidence="8" id="KW-0732">Signal</keyword>
<dbReference type="AlphaFoldDB" id="A0A1H2GBC7"/>
<dbReference type="GO" id="GO:0006457">
    <property type="term" value="P:protein folding"/>
    <property type="evidence" value="ECO:0007669"/>
    <property type="project" value="InterPro"/>
</dbReference>
<dbReference type="InterPro" id="IPR001179">
    <property type="entry name" value="PPIase_FKBP_dom"/>
</dbReference>
<dbReference type="EC" id="5.2.1.8" evidence="6"/>
<comment type="catalytic activity">
    <reaction evidence="1 5 6">
        <text>[protein]-peptidylproline (omega=180) = [protein]-peptidylproline (omega=0)</text>
        <dbReference type="Rhea" id="RHEA:16237"/>
        <dbReference type="Rhea" id="RHEA-COMP:10747"/>
        <dbReference type="Rhea" id="RHEA-COMP:10748"/>
        <dbReference type="ChEBI" id="CHEBI:83833"/>
        <dbReference type="ChEBI" id="CHEBI:83834"/>
        <dbReference type="EC" id="5.2.1.8"/>
    </reaction>
</comment>
<feature type="chain" id="PRO_5009274695" description="Peptidyl-prolyl cis-trans isomerase" evidence="8">
    <location>
        <begin position="22"/>
        <end position="237"/>
    </location>
</feature>
<comment type="similarity">
    <text evidence="2 6">Belongs to the FKBP-type PPIase family.</text>
</comment>
<dbReference type="STRING" id="1434072.SAMN05216210_2173"/>
<keyword evidence="3 5" id="KW-0697">Rotamase</keyword>
<feature type="domain" description="PPIase FKBP-type" evidence="9">
    <location>
        <begin position="148"/>
        <end position="234"/>
    </location>
</feature>
<dbReference type="PROSITE" id="PS51257">
    <property type="entry name" value="PROKAR_LIPOPROTEIN"/>
    <property type="match status" value="1"/>
</dbReference>
<dbReference type="SUPFAM" id="SSF54534">
    <property type="entry name" value="FKBP-like"/>
    <property type="match status" value="1"/>
</dbReference>
<evidence type="ECO:0000256" key="5">
    <source>
        <dbReference type="PROSITE-ProRule" id="PRU00277"/>
    </source>
</evidence>
<dbReference type="OrthoDB" id="9814548at2"/>
<dbReference type="NCBIfam" id="NF008602">
    <property type="entry name" value="PRK11570.1"/>
    <property type="match status" value="1"/>
</dbReference>
<accession>A0A1H2GBC7</accession>
<dbReference type="InterPro" id="IPR046357">
    <property type="entry name" value="PPIase_dom_sf"/>
</dbReference>
<evidence type="ECO:0000256" key="7">
    <source>
        <dbReference type="SAM" id="Coils"/>
    </source>
</evidence>
<dbReference type="GO" id="GO:0003755">
    <property type="term" value="F:peptidyl-prolyl cis-trans isomerase activity"/>
    <property type="evidence" value="ECO:0007669"/>
    <property type="project" value="UniProtKB-UniRule"/>
</dbReference>
<reference evidence="11" key="1">
    <citation type="submission" date="2016-10" db="EMBL/GenBank/DDBJ databases">
        <authorList>
            <person name="Varghese N."/>
            <person name="Submissions S."/>
        </authorList>
    </citation>
    <scope>NUCLEOTIDE SEQUENCE [LARGE SCALE GENOMIC DNA]</scope>
    <source>
        <strain evidence="11">CECT 8338</strain>
    </source>
</reference>
<keyword evidence="11" id="KW-1185">Reference proteome</keyword>
<dbReference type="Gene3D" id="1.10.287.460">
    <property type="entry name" value="Peptidyl-prolyl cis-trans isomerase, FKBP-type, N-terminal domain"/>
    <property type="match status" value="1"/>
</dbReference>
<dbReference type="PROSITE" id="PS50059">
    <property type="entry name" value="FKBP_PPIASE"/>
    <property type="match status" value="1"/>
</dbReference>
<sequence>MKRNLLAASIAISMITLVGCADDTPEVTETDLSTPIQQASYGIGLNMGGSLLQEGLDDIDTDALALGLRDALERNDPRLDEEALNDAFAQLQNRAQERVEALAEEASAANQSYLEENAAREGVVTTESGLQYEVLSAADEEAASPGANDMVTVHYEGRLVDGTVFDSSLERGEPAQFPVSGVIPGWVEVLQLMRVGDKWTVTIPSDMAYGERSPSPSIPPNSILVFDMELLSIDSAE</sequence>
<feature type="signal peptide" evidence="8">
    <location>
        <begin position="1"/>
        <end position="21"/>
    </location>
</feature>
<evidence type="ECO:0000313" key="10">
    <source>
        <dbReference type="EMBL" id="SDU16772.1"/>
    </source>
</evidence>
<evidence type="ECO:0000256" key="4">
    <source>
        <dbReference type="ARBA" id="ARBA00023235"/>
    </source>
</evidence>
<evidence type="ECO:0000256" key="3">
    <source>
        <dbReference type="ARBA" id="ARBA00023110"/>
    </source>
</evidence>
<evidence type="ECO:0000256" key="2">
    <source>
        <dbReference type="ARBA" id="ARBA00006577"/>
    </source>
</evidence>
<feature type="coiled-coil region" evidence="7">
    <location>
        <begin position="85"/>
        <end position="116"/>
    </location>
</feature>
<dbReference type="InterPro" id="IPR036944">
    <property type="entry name" value="PPIase_FKBP_N_sf"/>
</dbReference>
<keyword evidence="7" id="KW-0175">Coiled coil</keyword>
<evidence type="ECO:0000256" key="8">
    <source>
        <dbReference type="SAM" id="SignalP"/>
    </source>
</evidence>
<dbReference type="Pfam" id="PF01346">
    <property type="entry name" value="FKBP_N"/>
    <property type="match status" value="1"/>
</dbReference>
<dbReference type="EMBL" id="LT629787">
    <property type="protein sequence ID" value="SDU16772.1"/>
    <property type="molecule type" value="Genomic_DNA"/>
</dbReference>
<name>A0A1H2GBC7_9GAMM</name>